<dbReference type="AlphaFoldDB" id="A0A7W9S1D3"/>
<dbReference type="EC" id="2.3.1.267" evidence="4"/>
<organism evidence="4 5">
    <name type="scientific">Aquamicrobium lusatiense</name>
    <dbReference type="NCBI Taxonomy" id="89772"/>
    <lineage>
        <taxon>Bacteria</taxon>
        <taxon>Pseudomonadati</taxon>
        <taxon>Pseudomonadota</taxon>
        <taxon>Alphaproteobacteria</taxon>
        <taxon>Hyphomicrobiales</taxon>
        <taxon>Phyllobacteriaceae</taxon>
        <taxon>Aquamicrobium</taxon>
    </lineage>
</organism>
<evidence type="ECO:0000313" key="4">
    <source>
        <dbReference type="EMBL" id="MBB6012100.1"/>
    </source>
</evidence>
<dbReference type="CDD" id="cd04301">
    <property type="entry name" value="NAT_SF"/>
    <property type="match status" value="1"/>
</dbReference>
<keyword evidence="5" id="KW-1185">Reference proteome</keyword>
<name>A0A7W9S1D3_9HYPH</name>
<dbReference type="PROSITE" id="PS51186">
    <property type="entry name" value="GNAT"/>
    <property type="match status" value="1"/>
</dbReference>
<dbReference type="InterPro" id="IPR050680">
    <property type="entry name" value="YpeA/RimI_acetyltransf"/>
</dbReference>
<dbReference type="Gene3D" id="3.40.630.30">
    <property type="match status" value="1"/>
</dbReference>
<evidence type="ECO:0000256" key="1">
    <source>
        <dbReference type="ARBA" id="ARBA00022679"/>
    </source>
</evidence>
<accession>A0A7W9S1D3</accession>
<dbReference type="PANTHER" id="PTHR43420:SF12">
    <property type="entry name" value="N-ACETYLTRANSFERASE DOMAIN-CONTAINING PROTEIN"/>
    <property type="match status" value="1"/>
</dbReference>
<dbReference type="InterPro" id="IPR000182">
    <property type="entry name" value="GNAT_dom"/>
</dbReference>
<dbReference type="PANTHER" id="PTHR43420">
    <property type="entry name" value="ACETYLTRANSFERASE"/>
    <property type="match status" value="1"/>
</dbReference>
<protein>
    <submittedName>
        <fullName evidence="4">Ribosomal-protein-alanine N-acetyltransferase</fullName>
        <ecNumber evidence="4">2.3.1.267</ecNumber>
    </submittedName>
</protein>
<dbReference type="RefSeq" id="WP_183827946.1">
    <property type="nucleotide sequence ID" value="NZ_JACHEU010000001.1"/>
</dbReference>
<proteinExistence type="predicted"/>
<gene>
    <name evidence="4" type="ORF">HNR59_001445</name>
</gene>
<evidence type="ECO:0000313" key="5">
    <source>
        <dbReference type="Proteomes" id="UP000533306"/>
    </source>
</evidence>
<dbReference type="InterPro" id="IPR016181">
    <property type="entry name" value="Acyl_CoA_acyltransferase"/>
</dbReference>
<evidence type="ECO:0000259" key="3">
    <source>
        <dbReference type="PROSITE" id="PS51186"/>
    </source>
</evidence>
<comment type="caution">
    <text evidence="4">The sequence shown here is derived from an EMBL/GenBank/DDBJ whole genome shotgun (WGS) entry which is preliminary data.</text>
</comment>
<dbReference type="SUPFAM" id="SSF55729">
    <property type="entry name" value="Acyl-CoA N-acyltransferases (Nat)"/>
    <property type="match status" value="1"/>
</dbReference>
<reference evidence="4 5" key="1">
    <citation type="submission" date="2020-08" db="EMBL/GenBank/DDBJ databases">
        <title>Genomic Encyclopedia of Type Strains, Phase IV (KMG-IV): sequencing the most valuable type-strain genomes for metagenomic binning, comparative biology and taxonomic classification.</title>
        <authorList>
            <person name="Goeker M."/>
        </authorList>
    </citation>
    <scope>NUCLEOTIDE SEQUENCE [LARGE SCALE GENOMIC DNA]</scope>
    <source>
        <strain evidence="4 5">DSM 11099</strain>
    </source>
</reference>
<evidence type="ECO:0000256" key="2">
    <source>
        <dbReference type="ARBA" id="ARBA00023315"/>
    </source>
</evidence>
<dbReference type="GO" id="GO:0008999">
    <property type="term" value="F:protein-N-terminal-alanine acetyltransferase activity"/>
    <property type="evidence" value="ECO:0007669"/>
    <property type="project" value="UniProtKB-EC"/>
</dbReference>
<dbReference type="Proteomes" id="UP000533306">
    <property type="component" value="Unassembled WGS sequence"/>
</dbReference>
<dbReference type="EMBL" id="JACHEU010000001">
    <property type="protein sequence ID" value="MBB6012100.1"/>
    <property type="molecule type" value="Genomic_DNA"/>
</dbReference>
<feature type="domain" description="N-acetyltransferase" evidence="3">
    <location>
        <begin position="13"/>
        <end position="164"/>
    </location>
</feature>
<sequence>MRIPFLSSLRREYALQPLSPEESGAAAALHREGFSRPWTDEEFISLLGQDTVFGFAARAVGRGRGDPVGFVLARLAAGEAEILTIVVARAHRRYGLGWQLMDAVLRELHARRAEALFLEVDETNPAAVGLYRRLGFLEVGKRPNYYQTPVQAPTSALVMRRDLRR</sequence>
<dbReference type="Pfam" id="PF00583">
    <property type="entry name" value="Acetyltransf_1"/>
    <property type="match status" value="1"/>
</dbReference>
<keyword evidence="1 4" id="KW-0808">Transferase</keyword>
<keyword evidence="2 4" id="KW-0012">Acyltransferase</keyword>